<protein>
    <submittedName>
        <fullName evidence="3">DUF447 family protein</fullName>
    </submittedName>
</protein>
<keyword evidence="4" id="KW-1185">Reference proteome</keyword>
<gene>
    <name evidence="3" type="ORF">FR698_04970</name>
</gene>
<dbReference type="EMBL" id="VPFL01000005">
    <property type="protein sequence ID" value="TXF12589.1"/>
    <property type="molecule type" value="Genomic_DNA"/>
</dbReference>
<dbReference type="AlphaFoldDB" id="A0A5C7EWI5"/>
<evidence type="ECO:0000313" key="3">
    <source>
        <dbReference type="EMBL" id="TXF12589.1"/>
    </source>
</evidence>
<dbReference type="Pfam" id="PF04289">
    <property type="entry name" value="DUF447_N"/>
    <property type="match status" value="1"/>
</dbReference>
<sequence>MIFETIVTTRSPTGRVHIAPMGVREAQELVVLAPFKPSTTLENVLTTGYAVVNFSDDVRIFAGCLTGRRDWPVVPTVAVPGVRLATTLAHAELELVRTEDDELRPRLYCRRVHAETHGPFRGFNRAQAAVLEAAILVSRLHLLPRDKIDAEVRYLSIAVEKTAGPAEREAWDWLMEAIAAHDARRETERSA</sequence>
<feature type="domain" description="DUF447" evidence="1">
    <location>
        <begin position="4"/>
        <end position="117"/>
    </location>
</feature>
<reference evidence="3 4" key="1">
    <citation type="submission" date="2019-08" db="EMBL/GenBank/DDBJ databases">
        <title>Pelomicrobium methylotrophicum gen. nov., sp. nov. a moderately thermophilic, facultatively anaerobic, lithoautotrophic and methylotrophic bacterium isolated from a terrestrial mud volcano.</title>
        <authorList>
            <person name="Slobodkina G.B."/>
            <person name="Merkel A.Y."/>
            <person name="Slobodkin A.I."/>
        </authorList>
    </citation>
    <scope>NUCLEOTIDE SEQUENCE [LARGE SCALE GENOMIC DNA]</scope>
    <source>
        <strain evidence="3 4">SM250</strain>
    </source>
</reference>
<dbReference type="OrthoDB" id="2112021at2"/>
<evidence type="ECO:0000313" key="4">
    <source>
        <dbReference type="Proteomes" id="UP000321201"/>
    </source>
</evidence>
<name>A0A5C7EWI5_9PROT</name>
<evidence type="ECO:0000259" key="2">
    <source>
        <dbReference type="Pfam" id="PF20766"/>
    </source>
</evidence>
<dbReference type="Pfam" id="PF20766">
    <property type="entry name" value="DUF447_C"/>
    <property type="match status" value="1"/>
</dbReference>
<accession>A0A5C7EWI5</accession>
<dbReference type="SUPFAM" id="SSF50475">
    <property type="entry name" value="FMN-binding split barrel"/>
    <property type="match status" value="1"/>
</dbReference>
<proteinExistence type="predicted"/>
<dbReference type="InterPro" id="IPR012349">
    <property type="entry name" value="Split_barrel_FMN-bd"/>
</dbReference>
<feature type="domain" description="DUF447" evidence="2">
    <location>
        <begin position="124"/>
        <end position="176"/>
    </location>
</feature>
<dbReference type="RefSeq" id="WP_147799081.1">
    <property type="nucleotide sequence ID" value="NZ_VPFL01000005.1"/>
</dbReference>
<dbReference type="InterPro" id="IPR049288">
    <property type="entry name" value="DUF447_C"/>
</dbReference>
<dbReference type="InterPro" id="IPR007386">
    <property type="entry name" value="DUF447_N"/>
</dbReference>
<evidence type="ECO:0000259" key="1">
    <source>
        <dbReference type="Pfam" id="PF04289"/>
    </source>
</evidence>
<dbReference type="InParanoid" id="A0A5C7EWI5"/>
<dbReference type="Gene3D" id="2.30.110.10">
    <property type="entry name" value="Electron Transport, Fmn-binding Protein, Chain A"/>
    <property type="match status" value="1"/>
</dbReference>
<comment type="caution">
    <text evidence="3">The sequence shown here is derived from an EMBL/GenBank/DDBJ whole genome shotgun (WGS) entry which is preliminary data.</text>
</comment>
<dbReference type="Proteomes" id="UP000321201">
    <property type="component" value="Unassembled WGS sequence"/>
</dbReference>
<dbReference type="Gene3D" id="1.20.58.290">
    <property type="entry name" value="Hypothetical membrane protein ta0354_69_121"/>
    <property type="match status" value="1"/>
</dbReference>
<organism evidence="3 4">
    <name type="scientific">Pelomicrobium methylotrophicum</name>
    <dbReference type="NCBI Taxonomy" id="2602750"/>
    <lineage>
        <taxon>Bacteria</taxon>
        <taxon>Pseudomonadati</taxon>
        <taxon>Pseudomonadota</taxon>
        <taxon>Hydrogenophilia</taxon>
        <taxon>Hydrogenophilia incertae sedis</taxon>
        <taxon>Pelomicrobium</taxon>
    </lineage>
</organism>